<name>A0AAD9PSV7_ACRCE</name>
<evidence type="ECO:0000256" key="5">
    <source>
        <dbReference type="ARBA" id="ARBA00023128"/>
    </source>
</evidence>
<keyword evidence="3" id="KW-0809">Transit peptide</keyword>
<dbReference type="Gene3D" id="1.10.12.10">
    <property type="entry name" value="Lyase 2-enoyl-coa Hydratase, Chain A, domain 2"/>
    <property type="match status" value="1"/>
</dbReference>
<gene>
    <name evidence="8" type="ORF">P5673_031351</name>
</gene>
<dbReference type="EMBL" id="JARQWQ010000146">
    <property type="protein sequence ID" value="KAK2548456.1"/>
    <property type="molecule type" value="Genomic_DNA"/>
</dbReference>
<accession>A0AAD9PSV7</accession>
<evidence type="ECO:0000256" key="7">
    <source>
        <dbReference type="ARBA" id="ARBA00040545"/>
    </source>
</evidence>
<reference evidence="8" key="2">
    <citation type="journal article" date="2023" name="Science">
        <title>Genomic signatures of disease resistance in endangered staghorn corals.</title>
        <authorList>
            <person name="Vollmer S.V."/>
            <person name="Selwyn J.D."/>
            <person name="Despard B.A."/>
            <person name="Roesel C.L."/>
        </authorList>
    </citation>
    <scope>NUCLEOTIDE SEQUENCE</scope>
    <source>
        <strain evidence="8">K2</strain>
    </source>
</reference>
<evidence type="ECO:0000256" key="2">
    <source>
        <dbReference type="ARBA" id="ARBA00022832"/>
    </source>
</evidence>
<comment type="function">
    <text evidence="6">May play a role in fatty acid biosynthesis and insulin sensitivity.</text>
</comment>
<keyword evidence="9" id="KW-1185">Reference proteome</keyword>
<keyword evidence="2" id="KW-0276">Fatty acid metabolism</keyword>
<dbReference type="GO" id="GO:0006631">
    <property type="term" value="P:fatty acid metabolic process"/>
    <property type="evidence" value="ECO:0007669"/>
    <property type="project" value="UniProtKB-KW"/>
</dbReference>
<dbReference type="Gene3D" id="3.90.226.10">
    <property type="entry name" value="2-enoyl-CoA Hydratase, Chain A, domain 1"/>
    <property type="match status" value="1"/>
</dbReference>
<keyword evidence="4" id="KW-0443">Lipid metabolism</keyword>
<dbReference type="CDD" id="cd06558">
    <property type="entry name" value="crotonase-like"/>
    <property type="match status" value="1"/>
</dbReference>
<evidence type="ECO:0000256" key="1">
    <source>
        <dbReference type="ARBA" id="ARBA00004173"/>
    </source>
</evidence>
<evidence type="ECO:0000313" key="8">
    <source>
        <dbReference type="EMBL" id="KAK2548456.1"/>
    </source>
</evidence>
<dbReference type="SUPFAM" id="SSF52096">
    <property type="entry name" value="ClpP/crotonase"/>
    <property type="match status" value="1"/>
</dbReference>
<evidence type="ECO:0000256" key="6">
    <source>
        <dbReference type="ARBA" id="ARBA00037410"/>
    </source>
</evidence>
<evidence type="ECO:0000256" key="4">
    <source>
        <dbReference type="ARBA" id="ARBA00023098"/>
    </source>
</evidence>
<dbReference type="InterPro" id="IPR052377">
    <property type="entry name" value="Mitochondrial_ECH-domain"/>
</dbReference>
<dbReference type="InterPro" id="IPR014748">
    <property type="entry name" value="Enoyl-CoA_hydra_C"/>
</dbReference>
<dbReference type="Pfam" id="PF00378">
    <property type="entry name" value="ECH_1"/>
    <property type="match status" value="2"/>
</dbReference>
<dbReference type="GO" id="GO:0016836">
    <property type="term" value="F:hydro-lyase activity"/>
    <property type="evidence" value="ECO:0007669"/>
    <property type="project" value="TreeGrafter"/>
</dbReference>
<evidence type="ECO:0000313" key="9">
    <source>
        <dbReference type="Proteomes" id="UP001249851"/>
    </source>
</evidence>
<dbReference type="PANTHER" id="PTHR43602">
    <property type="match status" value="1"/>
</dbReference>
<dbReference type="InterPro" id="IPR001753">
    <property type="entry name" value="Enoyl-CoA_hydra/iso"/>
</dbReference>
<reference evidence="8" key="1">
    <citation type="journal article" date="2023" name="G3 (Bethesda)">
        <title>Whole genome assembly and annotation of the endangered Caribbean coral Acropora cervicornis.</title>
        <authorList>
            <person name="Selwyn J.D."/>
            <person name="Vollmer S.V."/>
        </authorList>
    </citation>
    <scope>NUCLEOTIDE SEQUENCE</scope>
    <source>
        <strain evidence="8">K2</strain>
    </source>
</reference>
<dbReference type="InterPro" id="IPR029045">
    <property type="entry name" value="ClpP/crotonase-like_dom_sf"/>
</dbReference>
<sequence>MLPSFCARLSCKKVIKSCVRSLTTGAGDLTVCTQENGIRKIVLNNPGRRNALSLAMLDTLKSNLLHNVDSNLRVIILSANGGVFSSGHDLKELTKHQGKDYHEKVFHRCTEVMTLVQDIPVPVIAQVNGELLSPFFRIIILKIKFACILSSGLATAAGCQLVASCDIAVASTKSQFATPGVNIGLFCSTPGVALARAVPRKIALEMLFTGNPITAEEALKHGLLSKAVPEEKLEEEVNLIAEKIVSLSQPVVAMGKSCFYSHVTKTRDQAYVVAESAMVENLELYDGQEGINAFIEKRKPTWKNISDCH</sequence>
<proteinExistence type="predicted"/>
<dbReference type="Proteomes" id="UP001249851">
    <property type="component" value="Unassembled WGS sequence"/>
</dbReference>
<evidence type="ECO:0000256" key="3">
    <source>
        <dbReference type="ARBA" id="ARBA00022946"/>
    </source>
</evidence>
<protein>
    <recommendedName>
        <fullName evidence="7">Enoyl-CoA hydratase domain-containing protein 3, mitochondrial</fullName>
    </recommendedName>
</protein>
<organism evidence="8 9">
    <name type="scientific">Acropora cervicornis</name>
    <name type="common">Staghorn coral</name>
    <dbReference type="NCBI Taxonomy" id="6130"/>
    <lineage>
        <taxon>Eukaryota</taxon>
        <taxon>Metazoa</taxon>
        <taxon>Cnidaria</taxon>
        <taxon>Anthozoa</taxon>
        <taxon>Hexacorallia</taxon>
        <taxon>Scleractinia</taxon>
        <taxon>Astrocoeniina</taxon>
        <taxon>Acroporidae</taxon>
        <taxon>Acropora</taxon>
    </lineage>
</organism>
<comment type="caution">
    <text evidence="8">The sequence shown here is derived from an EMBL/GenBank/DDBJ whole genome shotgun (WGS) entry which is preliminary data.</text>
</comment>
<dbReference type="AlphaFoldDB" id="A0AAD9PSV7"/>
<dbReference type="GO" id="GO:0005739">
    <property type="term" value="C:mitochondrion"/>
    <property type="evidence" value="ECO:0007669"/>
    <property type="project" value="UniProtKB-SubCell"/>
</dbReference>
<dbReference type="PANTHER" id="PTHR43602:SF1">
    <property type="entry name" value="ENOYL-COA HYDRATASE DOMAIN-CONTAINING PROTEIN 3, MITOCHONDRIAL"/>
    <property type="match status" value="1"/>
</dbReference>
<keyword evidence="5" id="KW-0496">Mitochondrion</keyword>
<comment type="subcellular location">
    <subcellularLocation>
        <location evidence="1">Mitochondrion</location>
    </subcellularLocation>
</comment>